<feature type="domain" description="TonB-dependent receptor plug" evidence="9">
    <location>
        <begin position="115"/>
        <end position="236"/>
    </location>
</feature>
<comment type="subcellular location">
    <subcellularLocation>
        <location evidence="1 7">Cell outer membrane</location>
        <topology evidence="1 7">Multi-pass membrane protein</topology>
    </subcellularLocation>
</comment>
<dbReference type="InterPro" id="IPR037066">
    <property type="entry name" value="Plug_dom_sf"/>
</dbReference>
<dbReference type="Gene3D" id="2.170.130.10">
    <property type="entry name" value="TonB-dependent receptor, plug domain"/>
    <property type="match status" value="1"/>
</dbReference>
<dbReference type="PROSITE" id="PS52016">
    <property type="entry name" value="TONB_DEPENDENT_REC_3"/>
    <property type="match status" value="1"/>
</dbReference>
<evidence type="ECO:0000256" key="5">
    <source>
        <dbReference type="ARBA" id="ARBA00023136"/>
    </source>
</evidence>
<protein>
    <submittedName>
        <fullName evidence="10">SusC/RagA family TonB-linked outer membrane protein</fullName>
    </submittedName>
</protein>
<dbReference type="Gene3D" id="2.40.170.20">
    <property type="entry name" value="TonB-dependent receptor, beta-barrel domain"/>
    <property type="match status" value="1"/>
</dbReference>
<dbReference type="NCBIfam" id="TIGR04057">
    <property type="entry name" value="SusC_RagA_signa"/>
    <property type="match status" value="1"/>
</dbReference>
<keyword evidence="8" id="KW-0732">Signal</keyword>
<organism evidence="10 11">
    <name type="scientific">Flavobacterium ranwuense</name>
    <dbReference type="NCBI Taxonomy" id="2541725"/>
    <lineage>
        <taxon>Bacteria</taxon>
        <taxon>Pseudomonadati</taxon>
        <taxon>Bacteroidota</taxon>
        <taxon>Flavobacteriia</taxon>
        <taxon>Flavobacteriales</taxon>
        <taxon>Flavobacteriaceae</taxon>
        <taxon>Flavobacterium</taxon>
    </lineage>
</organism>
<dbReference type="InterPro" id="IPR023997">
    <property type="entry name" value="TonB-dep_OMP_SusC/RagA_CS"/>
</dbReference>
<evidence type="ECO:0000256" key="3">
    <source>
        <dbReference type="ARBA" id="ARBA00022452"/>
    </source>
</evidence>
<keyword evidence="6 7" id="KW-0998">Cell outer membrane</keyword>
<keyword evidence="5 7" id="KW-0472">Membrane</keyword>
<dbReference type="Pfam" id="PF07715">
    <property type="entry name" value="Plug"/>
    <property type="match status" value="1"/>
</dbReference>
<accession>A0ABY2DS73</accession>
<evidence type="ECO:0000313" key="11">
    <source>
        <dbReference type="Proteomes" id="UP000294685"/>
    </source>
</evidence>
<dbReference type="Proteomes" id="UP000294685">
    <property type="component" value="Unassembled WGS sequence"/>
</dbReference>
<keyword evidence="3 7" id="KW-1134">Transmembrane beta strand</keyword>
<dbReference type="Pfam" id="PF13715">
    <property type="entry name" value="CarbopepD_reg_2"/>
    <property type="match status" value="1"/>
</dbReference>
<evidence type="ECO:0000256" key="4">
    <source>
        <dbReference type="ARBA" id="ARBA00022692"/>
    </source>
</evidence>
<evidence type="ECO:0000256" key="2">
    <source>
        <dbReference type="ARBA" id="ARBA00022448"/>
    </source>
</evidence>
<comment type="similarity">
    <text evidence="7">Belongs to the TonB-dependent receptor family.</text>
</comment>
<reference evidence="10 11" key="1">
    <citation type="submission" date="2019-03" db="EMBL/GenBank/DDBJ databases">
        <title>Novel species of Flavobacterium.</title>
        <authorList>
            <person name="Liu Q."/>
            <person name="Xin Y.-H."/>
        </authorList>
    </citation>
    <scope>NUCLEOTIDE SEQUENCE [LARGE SCALE GENOMIC DNA]</scope>
    <source>
        <strain evidence="10 11">LB2P22</strain>
    </source>
</reference>
<keyword evidence="2 7" id="KW-0813">Transport</keyword>
<name>A0ABY2DS73_9FLAO</name>
<sequence length="1056" mass="113701">MRLKFKWIFTLLLALSMQFSFAQEKTVTGVVSDAAGPVPGANIVVKGTKNSTQTGFDGRYSIKAKAGDVLVFSFIGMKEITANVGTSSTVSVILVSDSQSLNEVVVTSFGIKRDKKSLGYSTPKIQAKELTAAKATNVTNQLVGKVAGVRVTGSGGAFTGSSIIIRGLTTFTGSNQPLYVVDGVPIDNSGGGASLQRGASPSNRAVDINPEDIESVVVLKDAASTVLYGSRGASGVIVITTKKGRKGEKSSITFDSSFNIGNVNRLPDYQNEYAQGLNGTLTPAQIGSALVPNRSNSAGLMVASSWGPKIMGQTITNSYGQPEVLQAYKNNVKDFFKTSYNAQNNLSFAGGSEKSSFRLAIGNTKETYVIDNNNLSRTNLTFSGNTQMSEKLNIGANITYTNTTSQRTLQGNNLSNPLFRGYFTPRSYNLSGLPFENAQGQQLYAGGEDNPYWTIKNNLYNDKVNRILANFNAKYDFASWLSADFKIGTDFYNLNSAGFDEIGNRGAGFVQGSTNIGGLIESATNVHNLNQYFTLNASKKFNDFTLSGSLGNEFNNNYSFASQVTGLNLVIPGFANLSNAVTYAPASSIVNTKLFGVFADVVLEYKNFLSVNVKARNDWSSTLAPENNSIFYSAVSGSFVLTEAFPAIKFGDKINLIKFRASAGEVGKGAPAYATNTYFAQANASDGFGPQIVFPFNGNAGFSLSNTAGNADLTPEFTKEIAFGTEMAFFNNRLNIDATYYERNTRNVILSVPVSAGSGVTNVLKNAGKLSTKGLEIAISGTPIKTRNFSWDLGANYTQYVSTVDELAPGVTNIFLGGFTTPNIRLVAGDEYGQIYGSKYQRNANGQMLINPATGLPLQTTSVEKIGNPNPDFTMGITNTFTYKNFSLYVLLDIREGGDQYSRNIADVQRNGVAVETAEFPRFAADNVTANTPYLYEGVYASGVNAGQPNTIQVNAQSYYGNQGKYIAAEGFIYDTSWFRVREMSFSYKLGSSLLANTGIKQFEVGVFGRNLFLHAPNYPHFDPEQNALGVSNAQGLEFNSLPNTRTIGFNLKVVL</sequence>
<comment type="caution">
    <text evidence="10">The sequence shown here is derived from an EMBL/GenBank/DDBJ whole genome shotgun (WGS) entry which is preliminary data.</text>
</comment>
<gene>
    <name evidence="10" type="ORF">E0I61_07450</name>
</gene>
<feature type="signal peptide" evidence="8">
    <location>
        <begin position="1"/>
        <end position="22"/>
    </location>
</feature>
<dbReference type="InterPro" id="IPR008969">
    <property type="entry name" value="CarboxyPept-like_regulatory"/>
</dbReference>
<evidence type="ECO:0000313" key="10">
    <source>
        <dbReference type="EMBL" id="TDE29803.1"/>
    </source>
</evidence>
<dbReference type="SUPFAM" id="SSF49464">
    <property type="entry name" value="Carboxypeptidase regulatory domain-like"/>
    <property type="match status" value="1"/>
</dbReference>
<evidence type="ECO:0000259" key="9">
    <source>
        <dbReference type="Pfam" id="PF07715"/>
    </source>
</evidence>
<dbReference type="Gene3D" id="2.60.40.1120">
    <property type="entry name" value="Carboxypeptidase-like, regulatory domain"/>
    <property type="match status" value="1"/>
</dbReference>
<feature type="chain" id="PRO_5045188391" evidence="8">
    <location>
        <begin position="23"/>
        <end position="1056"/>
    </location>
</feature>
<dbReference type="RefSeq" id="WP_132070427.1">
    <property type="nucleotide sequence ID" value="NZ_SMLH01000003.1"/>
</dbReference>
<dbReference type="InterPro" id="IPR012910">
    <property type="entry name" value="Plug_dom"/>
</dbReference>
<evidence type="ECO:0000256" key="6">
    <source>
        <dbReference type="ARBA" id="ARBA00023237"/>
    </source>
</evidence>
<dbReference type="InterPro" id="IPR039426">
    <property type="entry name" value="TonB-dep_rcpt-like"/>
</dbReference>
<keyword evidence="4 7" id="KW-0812">Transmembrane</keyword>
<dbReference type="EMBL" id="SMLH01000003">
    <property type="protein sequence ID" value="TDE29803.1"/>
    <property type="molecule type" value="Genomic_DNA"/>
</dbReference>
<dbReference type="InterPro" id="IPR023996">
    <property type="entry name" value="TonB-dep_OMP_SusC/RagA"/>
</dbReference>
<proteinExistence type="inferred from homology"/>
<evidence type="ECO:0000256" key="1">
    <source>
        <dbReference type="ARBA" id="ARBA00004571"/>
    </source>
</evidence>
<dbReference type="InterPro" id="IPR036942">
    <property type="entry name" value="Beta-barrel_TonB_sf"/>
</dbReference>
<evidence type="ECO:0000256" key="7">
    <source>
        <dbReference type="PROSITE-ProRule" id="PRU01360"/>
    </source>
</evidence>
<evidence type="ECO:0000256" key="8">
    <source>
        <dbReference type="SAM" id="SignalP"/>
    </source>
</evidence>
<dbReference type="SUPFAM" id="SSF56935">
    <property type="entry name" value="Porins"/>
    <property type="match status" value="1"/>
</dbReference>
<dbReference type="NCBIfam" id="TIGR04056">
    <property type="entry name" value="OMP_RagA_SusC"/>
    <property type="match status" value="1"/>
</dbReference>
<keyword evidence="11" id="KW-1185">Reference proteome</keyword>